<gene>
    <name evidence="1" type="ORF">Bca52824_052824</name>
</gene>
<evidence type="ECO:0000313" key="1">
    <source>
        <dbReference type="EMBL" id="KAG2281604.1"/>
    </source>
</evidence>
<reference evidence="1 2" key="1">
    <citation type="submission" date="2020-02" db="EMBL/GenBank/DDBJ databases">
        <authorList>
            <person name="Ma Q."/>
            <person name="Huang Y."/>
            <person name="Song X."/>
            <person name="Pei D."/>
        </authorList>
    </citation>
    <scope>NUCLEOTIDE SEQUENCE [LARGE SCALE GENOMIC DNA]</scope>
    <source>
        <strain evidence="1">Sxm20200214</strain>
        <tissue evidence="1">Leaf</tissue>
    </source>
</reference>
<proteinExistence type="predicted"/>
<keyword evidence="2" id="KW-1185">Reference proteome</keyword>
<sequence length="116" mass="14118">MDERRGPYQVRRESRMEWQSLRSPRAMVHKLMPRDTRETEEERIRRIKGKAIRTEEYDKLEISKHDGGIQMSSNDCERTQRTSLRLRRNLKIIQLLSTKHAYVINNILGRRRNWKQ</sequence>
<accession>A0A8X7RAH4</accession>
<name>A0A8X7RAH4_BRACI</name>
<organism evidence="1 2">
    <name type="scientific">Brassica carinata</name>
    <name type="common">Ethiopian mustard</name>
    <name type="synonym">Abyssinian cabbage</name>
    <dbReference type="NCBI Taxonomy" id="52824"/>
    <lineage>
        <taxon>Eukaryota</taxon>
        <taxon>Viridiplantae</taxon>
        <taxon>Streptophyta</taxon>
        <taxon>Embryophyta</taxon>
        <taxon>Tracheophyta</taxon>
        <taxon>Spermatophyta</taxon>
        <taxon>Magnoliopsida</taxon>
        <taxon>eudicotyledons</taxon>
        <taxon>Gunneridae</taxon>
        <taxon>Pentapetalae</taxon>
        <taxon>rosids</taxon>
        <taxon>malvids</taxon>
        <taxon>Brassicales</taxon>
        <taxon>Brassicaceae</taxon>
        <taxon>Brassiceae</taxon>
        <taxon>Brassica</taxon>
    </lineage>
</organism>
<dbReference type="AlphaFoldDB" id="A0A8X7RAH4"/>
<dbReference type="Proteomes" id="UP000886595">
    <property type="component" value="Unassembled WGS sequence"/>
</dbReference>
<evidence type="ECO:0000313" key="2">
    <source>
        <dbReference type="Proteomes" id="UP000886595"/>
    </source>
</evidence>
<comment type="caution">
    <text evidence="1">The sequence shown here is derived from an EMBL/GenBank/DDBJ whole genome shotgun (WGS) entry which is preliminary data.</text>
</comment>
<protein>
    <submittedName>
        <fullName evidence="1">Uncharacterized protein</fullName>
    </submittedName>
</protein>
<dbReference type="EMBL" id="JAAMPC010000011">
    <property type="protein sequence ID" value="KAG2281604.1"/>
    <property type="molecule type" value="Genomic_DNA"/>
</dbReference>